<evidence type="ECO:0000259" key="3">
    <source>
        <dbReference type="PROSITE" id="PS51522"/>
    </source>
</evidence>
<reference evidence="4 5" key="1">
    <citation type="submission" date="2022-05" db="EMBL/GenBank/DDBJ databases">
        <title>Chromosome-level reference genomes for two strains of Caenorhabditis briggsae: an improved platform for comparative genomics.</title>
        <authorList>
            <person name="Stevens L."/>
            <person name="Andersen E.C."/>
        </authorList>
    </citation>
    <scope>NUCLEOTIDE SEQUENCE [LARGE SCALE GENOMIC DNA]</scope>
    <source>
        <strain evidence="4">QX1410_ONT</strain>
        <tissue evidence="4">Whole-organism</tissue>
    </source>
</reference>
<dbReference type="InterPro" id="IPR024161">
    <property type="entry name" value="Znf_nanos-typ"/>
</dbReference>
<feature type="region of interest" description="Disordered" evidence="2">
    <location>
        <begin position="60"/>
        <end position="79"/>
    </location>
</feature>
<dbReference type="EMBL" id="CP090892">
    <property type="protein sequence ID" value="ULU05113.1"/>
    <property type="molecule type" value="Genomic_DNA"/>
</dbReference>
<evidence type="ECO:0000256" key="2">
    <source>
        <dbReference type="SAM" id="MobiDB-lite"/>
    </source>
</evidence>
<dbReference type="OMA" id="LAPCKIC"/>
<dbReference type="GO" id="GO:0008270">
    <property type="term" value="F:zinc ion binding"/>
    <property type="evidence" value="ECO:0007669"/>
    <property type="project" value="UniProtKB-KW"/>
</dbReference>
<keyword evidence="1" id="KW-0863">Zinc-finger</keyword>
<accession>A0AAE9DJ27</accession>
<keyword evidence="1" id="KW-0479">Metal-binding</keyword>
<dbReference type="GO" id="GO:0006417">
    <property type="term" value="P:regulation of translation"/>
    <property type="evidence" value="ECO:0007669"/>
    <property type="project" value="UniProtKB-UniRule"/>
</dbReference>
<dbReference type="AlphaFoldDB" id="A0AAE9DJ27"/>
<dbReference type="Proteomes" id="UP000827892">
    <property type="component" value="Chromosome II"/>
</dbReference>
<keyword evidence="1" id="KW-0862">Zinc</keyword>
<dbReference type="KEGG" id="cbr:CBG_24744"/>
<dbReference type="GO" id="GO:0003723">
    <property type="term" value="F:RNA binding"/>
    <property type="evidence" value="ECO:0007669"/>
    <property type="project" value="UniProtKB-UniRule"/>
</dbReference>
<proteinExistence type="inferred from homology"/>
<sequence>MSLETPSDTTSSQNSDDLSEEIFYYLEDEQFRPATPLPTFDSPLAEAGFVSPLANRVPPFLLTPPQDSPRRPDTSNSSIFSFDTEPVGTLISSERLRLPTFIVPENPGFFDSQNASETNLYTQFHNWIQDCAPSNGSFEAAAAEEAEKNPRETLSEPDLPSLFKRRDYGCGYCRSIGYPRWETHTRKRCDQLKALAPCKICGASGEMNHTETYCPMKPPVLLPLTKRYLESSKTGDYNRSCEHFYKYSALIRRIYPSSDVFF</sequence>
<organism evidence="4 5">
    <name type="scientific">Caenorhabditis briggsae</name>
    <dbReference type="NCBI Taxonomy" id="6238"/>
    <lineage>
        <taxon>Eukaryota</taxon>
        <taxon>Metazoa</taxon>
        <taxon>Ecdysozoa</taxon>
        <taxon>Nematoda</taxon>
        <taxon>Chromadorea</taxon>
        <taxon>Rhabditida</taxon>
        <taxon>Rhabditina</taxon>
        <taxon>Rhabditomorpha</taxon>
        <taxon>Rhabditoidea</taxon>
        <taxon>Rhabditidae</taxon>
        <taxon>Peloderinae</taxon>
        <taxon>Caenorhabditis</taxon>
    </lineage>
</organism>
<evidence type="ECO:0000313" key="5">
    <source>
        <dbReference type="Proteomes" id="UP000827892"/>
    </source>
</evidence>
<name>A0AAE9DJ27_CAEBR</name>
<comment type="similarity">
    <text evidence="1">Belongs to the nanos family.</text>
</comment>
<protein>
    <recommendedName>
        <fullName evidence="3">Nanos-type domain-containing protein</fullName>
    </recommendedName>
</protein>
<evidence type="ECO:0000313" key="4">
    <source>
        <dbReference type="EMBL" id="ULU05113.1"/>
    </source>
</evidence>
<dbReference type="PROSITE" id="PS51522">
    <property type="entry name" value="ZF_NANOS"/>
    <property type="match status" value="1"/>
</dbReference>
<keyword evidence="1" id="KW-0694">RNA-binding</keyword>
<feature type="domain" description="Nanos-type" evidence="3">
    <location>
        <begin position="169"/>
        <end position="216"/>
    </location>
</feature>
<gene>
    <name evidence="4" type="ORF">L3Y34_017676</name>
</gene>
<keyword evidence="1" id="KW-0810">Translation regulation</keyword>
<evidence type="ECO:0000256" key="1">
    <source>
        <dbReference type="PROSITE-ProRule" id="PRU00855"/>
    </source>
</evidence>